<evidence type="ECO:0000256" key="5">
    <source>
        <dbReference type="ARBA" id="ARBA00022970"/>
    </source>
</evidence>
<reference evidence="7 8" key="1">
    <citation type="submission" date="2020-04" db="EMBL/GenBank/DDBJ databases">
        <title>Arthrobacter sp. nov.</title>
        <authorList>
            <person name="Liu S."/>
        </authorList>
    </citation>
    <scope>NUCLEOTIDE SEQUENCE [LARGE SCALE GENOMIC DNA]</scope>
    <source>
        <strain evidence="7 8">E918</strain>
    </source>
</reference>
<comment type="caution">
    <text evidence="7">The sequence shown here is derived from an EMBL/GenBank/DDBJ whole genome shotgun (WGS) entry which is preliminary data.</text>
</comment>
<evidence type="ECO:0000256" key="1">
    <source>
        <dbReference type="ARBA" id="ARBA00005417"/>
    </source>
</evidence>
<dbReference type="InterPro" id="IPR027417">
    <property type="entry name" value="P-loop_NTPase"/>
</dbReference>
<dbReference type="AlphaFoldDB" id="A0A7X6H9U1"/>
<dbReference type="InterPro" id="IPR003593">
    <property type="entry name" value="AAA+_ATPase"/>
</dbReference>
<dbReference type="InterPro" id="IPR003439">
    <property type="entry name" value="ABC_transporter-like_ATP-bd"/>
</dbReference>
<dbReference type="GO" id="GO:0005524">
    <property type="term" value="F:ATP binding"/>
    <property type="evidence" value="ECO:0007669"/>
    <property type="project" value="UniProtKB-KW"/>
</dbReference>
<sequence>MNQGLAVRNLDVDRGGLRICRDVSLTVRPGQVSVLLGANGAGKSSLLDGITGVVATSKGTIELDGQPLHNRRRPHRARMGLSYVEQGRAVFSQLSVEENILIVGGPQGARDAFELFPRLAERRSLSAGLLSGGEQQMLLVARAMAMKPKVLLLDELSLGLAPVIVQTLLATVRKLADEGLAVLLVEQFAALALAIGDSAYVLNRGQIVFNGSCEQLKADPAVLEAAYLSV</sequence>
<keyword evidence="3" id="KW-0547">Nucleotide-binding</keyword>
<organism evidence="7 8">
    <name type="scientific">Arthrobacter mobilis</name>
    <dbReference type="NCBI Taxonomy" id="2724944"/>
    <lineage>
        <taxon>Bacteria</taxon>
        <taxon>Bacillati</taxon>
        <taxon>Actinomycetota</taxon>
        <taxon>Actinomycetes</taxon>
        <taxon>Micrococcales</taxon>
        <taxon>Micrococcaceae</taxon>
        <taxon>Arthrobacter</taxon>
    </lineage>
</organism>
<evidence type="ECO:0000313" key="8">
    <source>
        <dbReference type="Proteomes" id="UP000544090"/>
    </source>
</evidence>
<dbReference type="Gene3D" id="3.40.50.300">
    <property type="entry name" value="P-loop containing nucleotide triphosphate hydrolases"/>
    <property type="match status" value="1"/>
</dbReference>
<dbReference type="PROSITE" id="PS50893">
    <property type="entry name" value="ABC_TRANSPORTER_2"/>
    <property type="match status" value="1"/>
</dbReference>
<keyword evidence="4 7" id="KW-0067">ATP-binding</keyword>
<dbReference type="RefSeq" id="WP_168484473.1">
    <property type="nucleotide sequence ID" value="NZ_JAAZSQ010000001.1"/>
</dbReference>
<dbReference type="InterPro" id="IPR052156">
    <property type="entry name" value="BCAA_Transport_ATP-bd_LivF"/>
</dbReference>
<dbReference type="Pfam" id="PF00005">
    <property type="entry name" value="ABC_tran"/>
    <property type="match status" value="1"/>
</dbReference>
<dbReference type="GO" id="GO:0015807">
    <property type="term" value="P:L-amino acid transport"/>
    <property type="evidence" value="ECO:0007669"/>
    <property type="project" value="TreeGrafter"/>
</dbReference>
<comment type="similarity">
    <text evidence="1">Belongs to the ABC transporter superfamily.</text>
</comment>
<evidence type="ECO:0000256" key="3">
    <source>
        <dbReference type="ARBA" id="ARBA00022741"/>
    </source>
</evidence>
<gene>
    <name evidence="7" type="ORF">HGG74_00965</name>
</gene>
<dbReference type="EMBL" id="JAAZSQ010000001">
    <property type="protein sequence ID" value="NKX53126.1"/>
    <property type="molecule type" value="Genomic_DNA"/>
</dbReference>
<dbReference type="InterPro" id="IPR017871">
    <property type="entry name" value="ABC_transporter-like_CS"/>
</dbReference>
<evidence type="ECO:0000256" key="2">
    <source>
        <dbReference type="ARBA" id="ARBA00022448"/>
    </source>
</evidence>
<dbReference type="PANTHER" id="PTHR43820">
    <property type="entry name" value="HIGH-AFFINITY BRANCHED-CHAIN AMINO ACID TRANSPORT ATP-BINDING PROTEIN LIVF"/>
    <property type="match status" value="1"/>
</dbReference>
<protein>
    <submittedName>
        <fullName evidence="7">ATP-binding cassette domain-containing protein</fullName>
    </submittedName>
</protein>
<feature type="domain" description="ABC transporter" evidence="6">
    <location>
        <begin position="5"/>
        <end position="229"/>
    </location>
</feature>
<accession>A0A7X6H9U1</accession>
<proteinExistence type="inferred from homology"/>
<dbReference type="SMART" id="SM00382">
    <property type="entry name" value="AAA"/>
    <property type="match status" value="1"/>
</dbReference>
<keyword evidence="2" id="KW-0813">Transport</keyword>
<dbReference type="SUPFAM" id="SSF52540">
    <property type="entry name" value="P-loop containing nucleoside triphosphate hydrolases"/>
    <property type="match status" value="1"/>
</dbReference>
<evidence type="ECO:0000313" key="7">
    <source>
        <dbReference type="EMBL" id="NKX53126.1"/>
    </source>
</evidence>
<dbReference type="GO" id="GO:0016887">
    <property type="term" value="F:ATP hydrolysis activity"/>
    <property type="evidence" value="ECO:0007669"/>
    <property type="project" value="InterPro"/>
</dbReference>
<dbReference type="GO" id="GO:0015658">
    <property type="term" value="F:branched-chain amino acid transmembrane transporter activity"/>
    <property type="evidence" value="ECO:0007669"/>
    <property type="project" value="TreeGrafter"/>
</dbReference>
<evidence type="ECO:0000256" key="4">
    <source>
        <dbReference type="ARBA" id="ARBA00022840"/>
    </source>
</evidence>
<name>A0A7X6H9U1_9MICC</name>
<keyword evidence="8" id="KW-1185">Reference proteome</keyword>
<dbReference type="PANTHER" id="PTHR43820:SF4">
    <property type="entry name" value="HIGH-AFFINITY BRANCHED-CHAIN AMINO ACID TRANSPORT ATP-BINDING PROTEIN LIVF"/>
    <property type="match status" value="1"/>
</dbReference>
<dbReference type="PROSITE" id="PS00211">
    <property type="entry name" value="ABC_TRANSPORTER_1"/>
    <property type="match status" value="1"/>
</dbReference>
<dbReference type="Proteomes" id="UP000544090">
    <property type="component" value="Unassembled WGS sequence"/>
</dbReference>
<evidence type="ECO:0000259" key="6">
    <source>
        <dbReference type="PROSITE" id="PS50893"/>
    </source>
</evidence>
<keyword evidence="5" id="KW-0029">Amino-acid transport</keyword>